<feature type="coiled-coil region" evidence="1">
    <location>
        <begin position="64"/>
        <end position="91"/>
    </location>
</feature>
<feature type="region of interest" description="Disordered" evidence="2">
    <location>
        <begin position="343"/>
        <end position="366"/>
    </location>
</feature>
<protein>
    <submittedName>
        <fullName evidence="4">Chromosome segregation ATPase</fullName>
    </submittedName>
</protein>
<feature type="coiled-coil region" evidence="1">
    <location>
        <begin position="246"/>
        <end position="321"/>
    </location>
</feature>
<evidence type="ECO:0000256" key="1">
    <source>
        <dbReference type="SAM" id="Coils"/>
    </source>
</evidence>
<accession>A0ABU0HBZ1</accession>
<reference evidence="4 5" key="1">
    <citation type="submission" date="2023-07" db="EMBL/GenBank/DDBJ databases">
        <title>Genomic Encyclopedia of Type Strains, Phase IV (KMG-IV): sequencing the most valuable type-strain genomes for metagenomic binning, comparative biology and taxonomic classification.</title>
        <authorList>
            <person name="Goeker M."/>
        </authorList>
    </citation>
    <scope>NUCLEOTIDE SEQUENCE [LARGE SCALE GENOMIC DNA]</scope>
    <source>
        <strain evidence="4 5">B6-8</strain>
    </source>
</reference>
<dbReference type="RefSeq" id="WP_266349903.1">
    <property type="nucleotide sequence ID" value="NZ_JAPKNG010000004.1"/>
</dbReference>
<organism evidence="4 5">
    <name type="scientific">Kaistia dalseonensis</name>
    <dbReference type="NCBI Taxonomy" id="410840"/>
    <lineage>
        <taxon>Bacteria</taxon>
        <taxon>Pseudomonadati</taxon>
        <taxon>Pseudomonadota</taxon>
        <taxon>Alphaproteobacteria</taxon>
        <taxon>Hyphomicrobiales</taxon>
        <taxon>Kaistiaceae</taxon>
        <taxon>Kaistia</taxon>
    </lineage>
</organism>
<name>A0ABU0HBZ1_9HYPH</name>
<gene>
    <name evidence="4" type="ORF">QO014_003429</name>
</gene>
<feature type="coiled-coil region" evidence="1">
    <location>
        <begin position="127"/>
        <end position="161"/>
    </location>
</feature>
<keyword evidence="1" id="KW-0175">Coiled coil</keyword>
<evidence type="ECO:0000256" key="2">
    <source>
        <dbReference type="SAM" id="MobiDB-lite"/>
    </source>
</evidence>
<evidence type="ECO:0000313" key="4">
    <source>
        <dbReference type="EMBL" id="MDQ0439034.1"/>
    </source>
</evidence>
<sequence>MIEAVMYYALGFLSAALAVLIFAPPFWRRAVRLNHRAIEQTLPMTHAEIQAEKDHIRASFAVSVRQMAVKIERLEEQVAEQLIEINRKREIITHLTAEGSMSAEDMIALEKQRDELLQTVVARDAAVAKAKDQFAQAERRVAEIEAKLTEAGETIEKMVAERETQRLEIVARDTELDNLRDAVAAVKTTSTVGAVARAGLETEMSEIRAGLAMERRKAEESIDRAADIEAKHVAALAQLAARDSEIEGVRDELQTARNRIDELSLRLVEAEATGMSILAIKEDKAEMEARLSQLEARNERLEAEAAERKAAEATLSDAETALLRGKLIEIGAAVARLASPPSLPRLVTDASTSKGSDDEPPAGEATTVSLAERIRALQHAGSGL</sequence>
<keyword evidence="3" id="KW-0472">Membrane</keyword>
<keyword evidence="3" id="KW-0812">Transmembrane</keyword>
<evidence type="ECO:0000313" key="5">
    <source>
        <dbReference type="Proteomes" id="UP001241603"/>
    </source>
</evidence>
<keyword evidence="5" id="KW-1185">Reference proteome</keyword>
<evidence type="ECO:0000256" key="3">
    <source>
        <dbReference type="SAM" id="Phobius"/>
    </source>
</evidence>
<proteinExistence type="predicted"/>
<feature type="transmembrane region" description="Helical" evidence="3">
    <location>
        <begin position="6"/>
        <end position="27"/>
    </location>
</feature>
<comment type="caution">
    <text evidence="4">The sequence shown here is derived from an EMBL/GenBank/DDBJ whole genome shotgun (WGS) entry which is preliminary data.</text>
</comment>
<dbReference type="EMBL" id="JAUSVO010000004">
    <property type="protein sequence ID" value="MDQ0439034.1"/>
    <property type="molecule type" value="Genomic_DNA"/>
</dbReference>
<keyword evidence="3" id="KW-1133">Transmembrane helix</keyword>
<dbReference type="Proteomes" id="UP001241603">
    <property type="component" value="Unassembled WGS sequence"/>
</dbReference>